<dbReference type="Gene3D" id="3.30.70.1820">
    <property type="entry name" value="L1 transposable element, RRM domain"/>
    <property type="match status" value="1"/>
</dbReference>
<dbReference type="Gene3D" id="1.20.1270.70">
    <property type="entry name" value="Designed single chain three-helix bundle"/>
    <property type="match status" value="1"/>
</dbReference>
<dbReference type="Proteomes" id="UP001066276">
    <property type="component" value="Chromosome 3_2"/>
</dbReference>
<gene>
    <name evidence="2" type="ORF">NDU88_006336</name>
</gene>
<evidence type="ECO:0000313" key="3">
    <source>
        <dbReference type="Proteomes" id="UP001066276"/>
    </source>
</evidence>
<accession>A0AAV7TXL2</accession>
<organism evidence="2 3">
    <name type="scientific">Pleurodeles waltl</name>
    <name type="common">Iberian ribbed newt</name>
    <dbReference type="NCBI Taxonomy" id="8319"/>
    <lineage>
        <taxon>Eukaryota</taxon>
        <taxon>Metazoa</taxon>
        <taxon>Chordata</taxon>
        <taxon>Craniata</taxon>
        <taxon>Vertebrata</taxon>
        <taxon>Euteleostomi</taxon>
        <taxon>Amphibia</taxon>
        <taxon>Batrachia</taxon>
        <taxon>Caudata</taxon>
        <taxon>Salamandroidea</taxon>
        <taxon>Salamandridae</taxon>
        <taxon>Pleurodelinae</taxon>
        <taxon>Pleurodeles</taxon>
    </lineage>
</organism>
<proteinExistence type="predicted"/>
<evidence type="ECO:0000256" key="1">
    <source>
        <dbReference type="SAM" id="MobiDB-lite"/>
    </source>
</evidence>
<protein>
    <submittedName>
        <fullName evidence="2">Uncharacterized protein</fullName>
    </submittedName>
</protein>
<feature type="compositionally biased region" description="Basic and acidic residues" evidence="1">
    <location>
        <begin position="1"/>
        <end position="15"/>
    </location>
</feature>
<feature type="region of interest" description="Disordered" evidence="1">
    <location>
        <begin position="1"/>
        <end position="40"/>
    </location>
</feature>
<keyword evidence="3" id="KW-1185">Reference proteome</keyword>
<evidence type="ECO:0000313" key="2">
    <source>
        <dbReference type="EMBL" id="KAJ1181126.1"/>
    </source>
</evidence>
<reference evidence="2" key="1">
    <citation type="journal article" date="2022" name="bioRxiv">
        <title>Sequencing and chromosome-scale assembly of the giantPleurodeles waltlgenome.</title>
        <authorList>
            <person name="Brown T."/>
            <person name="Elewa A."/>
            <person name="Iarovenko S."/>
            <person name="Subramanian E."/>
            <person name="Araus A.J."/>
            <person name="Petzold A."/>
            <person name="Susuki M."/>
            <person name="Suzuki K.-i.T."/>
            <person name="Hayashi T."/>
            <person name="Toyoda A."/>
            <person name="Oliveira C."/>
            <person name="Osipova E."/>
            <person name="Leigh N.D."/>
            <person name="Simon A."/>
            <person name="Yun M.H."/>
        </authorList>
    </citation>
    <scope>NUCLEOTIDE SEQUENCE</scope>
    <source>
        <strain evidence="2">20211129_DDA</strain>
        <tissue evidence="2">Liver</tissue>
    </source>
</reference>
<feature type="compositionally biased region" description="Basic and acidic residues" evidence="1">
    <location>
        <begin position="24"/>
        <end position="40"/>
    </location>
</feature>
<dbReference type="EMBL" id="JANPWB010000006">
    <property type="protein sequence ID" value="KAJ1181126.1"/>
    <property type="molecule type" value="Genomic_DNA"/>
</dbReference>
<sequence length="230" mass="25351">MDAKAPEGAVEKSEAGRQTLTTPESREGLPLESDTRQQKTPFERVELIEELGATPGATARNPDWTTGESMNGTTAIMAELHAGFRLIDARFDALASRLDSMGEKISCHTTCLDSAEKRISGLEDGNTSLTKRVDEMEHLLKTMAFTNEGLEARSCSNNICITGIAESTNMGHPDQFVERLLIDLYDHQSFTNSFVVMRAHLSLGPRPPPGAPPWPLVTRLLHFWDRDTAL</sequence>
<name>A0AAV7TXL2_PLEWA</name>
<comment type="caution">
    <text evidence="2">The sequence shown here is derived from an EMBL/GenBank/DDBJ whole genome shotgun (WGS) entry which is preliminary data.</text>
</comment>
<dbReference type="AlphaFoldDB" id="A0AAV7TXL2"/>